<evidence type="ECO:0000313" key="2">
    <source>
        <dbReference type="Proteomes" id="UP001300763"/>
    </source>
</evidence>
<comment type="caution">
    <text evidence="1">The sequence shown here is derived from an EMBL/GenBank/DDBJ whole genome shotgun (WGS) entry which is preliminary data.</text>
</comment>
<dbReference type="Proteomes" id="UP001300763">
    <property type="component" value="Unassembled WGS sequence"/>
</dbReference>
<sequence length="237" mass="24969">MSPTTAGVLLVLVAATVALTVLHRGARRADAAERAQLFDEVVPLLADARLSGDPSRGYPVLTGRWEGRPVTVRALVDTLALRKLPVLWVEVLVERPLEVAGTVNVLLRPQGCEVFSPDAGFPHELPPPPGVPRPSRVSCAGADRAPAPAALARALDPAADLLADPVTKELGIGRRGVRVVLRVAEGDQASYRTTRRAVFDRTRADAAAVRRALDVLTAVGDAVGDRVPAGTSTRTVA</sequence>
<accession>A0ABT5T1T0</accession>
<protein>
    <submittedName>
        <fullName evidence="1">Uncharacterized protein</fullName>
    </submittedName>
</protein>
<organism evidence="1 2">
    <name type="scientific">Actinomycetospora lemnae</name>
    <dbReference type="NCBI Taxonomy" id="3019891"/>
    <lineage>
        <taxon>Bacteria</taxon>
        <taxon>Bacillati</taxon>
        <taxon>Actinomycetota</taxon>
        <taxon>Actinomycetes</taxon>
        <taxon>Pseudonocardiales</taxon>
        <taxon>Pseudonocardiaceae</taxon>
        <taxon>Actinomycetospora</taxon>
    </lineage>
</organism>
<dbReference type="RefSeq" id="WP_274203464.1">
    <property type="nucleotide sequence ID" value="NZ_JAQZAO010000017.1"/>
</dbReference>
<keyword evidence="2" id="KW-1185">Reference proteome</keyword>
<proteinExistence type="predicted"/>
<reference evidence="1 2" key="1">
    <citation type="submission" date="2023-02" db="EMBL/GenBank/DDBJ databases">
        <title>Genome sequencing required for Actinomycetospora new species description.</title>
        <authorList>
            <person name="Saimee Y."/>
            <person name="Duangmal K."/>
        </authorList>
    </citation>
    <scope>NUCLEOTIDE SEQUENCE [LARGE SCALE GENOMIC DNA]</scope>
    <source>
        <strain evidence="1 2">DW7H6</strain>
    </source>
</reference>
<evidence type="ECO:0000313" key="1">
    <source>
        <dbReference type="EMBL" id="MDD7968931.1"/>
    </source>
</evidence>
<gene>
    <name evidence="1" type="ORF">PGB27_26585</name>
</gene>
<dbReference type="EMBL" id="JAQZAO010000017">
    <property type="protein sequence ID" value="MDD7968931.1"/>
    <property type="molecule type" value="Genomic_DNA"/>
</dbReference>
<name>A0ABT5T1T0_9PSEU</name>